<evidence type="ECO:0000313" key="2">
    <source>
        <dbReference type="Proteomes" id="UP001219525"/>
    </source>
</evidence>
<accession>A0AAD6YDQ4</accession>
<keyword evidence="2" id="KW-1185">Reference proteome</keyword>
<evidence type="ECO:0000313" key="1">
    <source>
        <dbReference type="EMBL" id="KAJ7207583.1"/>
    </source>
</evidence>
<protein>
    <submittedName>
        <fullName evidence="1">Uncharacterized protein</fullName>
    </submittedName>
</protein>
<name>A0AAD6YDQ4_9AGAR</name>
<dbReference type="EMBL" id="JARJCW010000036">
    <property type="protein sequence ID" value="KAJ7207583.1"/>
    <property type="molecule type" value="Genomic_DNA"/>
</dbReference>
<proteinExistence type="predicted"/>
<comment type="caution">
    <text evidence="1">The sequence shown here is derived from an EMBL/GenBank/DDBJ whole genome shotgun (WGS) entry which is preliminary data.</text>
</comment>
<gene>
    <name evidence="1" type="ORF">GGX14DRAFT_396404</name>
</gene>
<dbReference type="AlphaFoldDB" id="A0AAD6YDQ4"/>
<organism evidence="1 2">
    <name type="scientific">Mycena pura</name>
    <dbReference type="NCBI Taxonomy" id="153505"/>
    <lineage>
        <taxon>Eukaryota</taxon>
        <taxon>Fungi</taxon>
        <taxon>Dikarya</taxon>
        <taxon>Basidiomycota</taxon>
        <taxon>Agaricomycotina</taxon>
        <taxon>Agaricomycetes</taxon>
        <taxon>Agaricomycetidae</taxon>
        <taxon>Agaricales</taxon>
        <taxon>Marasmiineae</taxon>
        <taxon>Mycenaceae</taxon>
        <taxon>Mycena</taxon>
    </lineage>
</organism>
<dbReference type="Proteomes" id="UP001219525">
    <property type="component" value="Unassembled WGS sequence"/>
</dbReference>
<sequence length="633" mass="71330">MAITIIIMPREDEPRPLSNYVPLAASAKTSGVEAARCFFADIPVQTATASFKIDSENGAVVLRWFDGGGKKRETSDFKNQTSNCPDHVQPSRFYVHYTQALTQYFTFTTRDLGVITLEDSYTVCQAPPTVFTDASGYQYVELYFHMAALNRSASKPPAALTSKLEAQLEKFTILCSPPPDDSPVLEAGLLRRMRRQWESMPTFYQEGLERVKKLLAAQLASQVRVIPSRKIPLKYNTACDAVQTIDRFELIGNHCYSALTPEVLANSPPSFFGRLLCLYHDLCKLCGDEEAVPLPPVLQVTWIRNPGTRAQTIPTSCFEATATRITSMSETTRATAEAERAIILALRYKQFIKRWKRPATVTPPMKEQNLRPDDVWAHFAQMIISKKPGPLHSTPVCEFELGALAAATARFNTVTNQKLKIPDAKANDDAIEAWLSWAAMPVCKDCRAIAYNFSGSSLYDFARYIRGKAQEKELPFLEKLPTLINGRLSDSYTDIPFINRQIDHPTINLYFLDTDFGLFEGNRIQVVVARDKTEDRDVQEWFRSRPGEEISDYVGFTWTEERHGSGEYTIINVDPWLPKVSPTRVASVKTAARPPSISIRKEFATAELAIRLAAEYYLSYYHPSTVHAQARNR</sequence>
<reference evidence="1" key="1">
    <citation type="submission" date="2023-03" db="EMBL/GenBank/DDBJ databases">
        <title>Massive genome expansion in bonnet fungi (Mycena s.s.) driven by repeated elements and novel gene families across ecological guilds.</title>
        <authorList>
            <consortium name="Lawrence Berkeley National Laboratory"/>
            <person name="Harder C.B."/>
            <person name="Miyauchi S."/>
            <person name="Viragh M."/>
            <person name="Kuo A."/>
            <person name="Thoen E."/>
            <person name="Andreopoulos B."/>
            <person name="Lu D."/>
            <person name="Skrede I."/>
            <person name="Drula E."/>
            <person name="Henrissat B."/>
            <person name="Morin E."/>
            <person name="Kohler A."/>
            <person name="Barry K."/>
            <person name="LaButti K."/>
            <person name="Morin E."/>
            <person name="Salamov A."/>
            <person name="Lipzen A."/>
            <person name="Mereny Z."/>
            <person name="Hegedus B."/>
            <person name="Baldrian P."/>
            <person name="Stursova M."/>
            <person name="Weitz H."/>
            <person name="Taylor A."/>
            <person name="Grigoriev I.V."/>
            <person name="Nagy L.G."/>
            <person name="Martin F."/>
            <person name="Kauserud H."/>
        </authorList>
    </citation>
    <scope>NUCLEOTIDE SEQUENCE</scope>
    <source>
        <strain evidence="1">9144</strain>
    </source>
</reference>